<dbReference type="InterPro" id="IPR000160">
    <property type="entry name" value="GGDEF_dom"/>
</dbReference>
<dbReference type="RefSeq" id="WP_213529401.1">
    <property type="nucleotide sequence ID" value="NZ_BOVJ01000113.1"/>
</dbReference>
<keyword evidence="1" id="KW-1133">Transmembrane helix</keyword>
<evidence type="ECO:0000313" key="4">
    <source>
        <dbReference type="Proteomes" id="UP000680304"/>
    </source>
</evidence>
<comment type="caution">
    <text evidence="3">The sequence shown here is derived from an EMBL/GenBank/DDBJ whole genome shotgun (WGS) entry which is preliminary data.</text>
</comment>
<dbReference type="InterPro" id="IPR052163">
    <property type="entry name" value="DGC-Regulatory_Protein"/>
</dbReference>
<reference evidence="3 4" key="1">
    <citation type="submission" date="2021-04" db="EMBL/GenBank/DDBJ databases">
        <title>Draft genome sequence of Paenibacillus cisolokensis, LC2-13A.</title>
        <authorList>
            <person name="Uke A."/>
            <person name="Chhe C."/>
            <person name="Baramee S."/>
            <person name="Kosugi A."/>
        </authorList>
    </citation>
    <scope>NUCLEOTIDE SEQUENCE [LARGE SCALE GENOMIC DNA]</scope>
    <source>
        <strain evidence="3 4">LC2-13A</strain>
    </source>
</reference>
<organism evidence="3 4">
    <name type="scientific">Paenibacillus cisolokensis</name>
    <dbReference type="NCBI Taxonomy" id="1658519"/>
    <lineage>
        <taxon>Bacteria</taxon>
        <taxon>Bacillati</taxon>
        <taxon>Bacillota</taxon>
        <taxon>Bacilli</taxon>
        <taxon>Bacillales</taxon>
        <taxon>Paenibacillaceae</taxon>
        <taxon>Paenibacillus</taxon>
    </lineage>
</organism>
<dbReference type="PROSITE" id="PS50887">
    <property type="entry name" value="GGDEF"/>
    <property type="match status" value="1"/>
</dbReference>
<dbReference type="InterPro" id="IPR029787">
    <property type="entry name" value="Nucleotide_cyclase"/>
</dbReference>
<dbReference type="PANTHER" id="PTHR46663:SF4">
    <property type="entry name" value="DIGUANYLATE CYCLASE DGCT-RELATED"/>
    <property type="match status" value="1"/>
</dbReference>
<keyword evidence="1" id="KW-0472">Membrane</keyword>
<keyword evidence="4" id="KW-1185">Reference proteome</keyword>
<dbReference type="Pfam" id="PF00990">
    <property type="entry name" value="GGDEF"/>
    <property type="match status" value="1"/>
</dbReference>
<evidence type="ECO:0000259" key="2">
    <source>
        <dbReference type="PROSITE" id="PS50887"/>
    </source>
</evidence>
<dbReference type="NCBIfam" id="TIGR00254">
    <property type="entry name" value="GGDEF"/>
    <property type="match status" value="1"/>
</dbReference>
<accession>A0ABQ4N9K6</accession>
<name>A0ABQ4N9K6_9BACL</name>
<protein>
    <recommendedName>
        <fullName evidence="2">GGDEF domain-containing protein</fullName>
    </recommendedName>
</protein>
<dbReference type="SMART" id="SM00267">
    <property type="entry name" value="GGDEF"/>
    <property type="match status" value="1"/>
</dbReference>
<evidence type="ECO:0000313" key="3">
    <source>
        <dbReference type="EMBL" id="GIQ64928.1"/>
    </source>
</evidence>
<dbReference type="CDD" id="cd01949">
    <property type="entry name" value="GGDEF"/>
    <property type="match status" value="1"/>
</dbReference>
<feature type="transmembrane region" description="Helical" evidence="1">
    <location>
        <begin position="300"/>
        <end position="323"/>
    </location>
</feature>
<gene>
    <name evidence="3" type="ORF">PACILC2_34960</name>
</gene>
<dbReference type="SUPFAM" id="SSF55073">
    <property type="entry name" value="Nucleotide cyclase"/>
    <property type="match status" value="1"/>
</dbReference>
<dbReference type="PANTHER" id="PTHR46663">
    <property type="entry name" value="DIGUANYLATE CYCLASE DGCT-RELATED"/>
    <property type="match status" value="1"/>
</dbReference>
<dbReference type="Gene3D" id="3.30.70.270">
    <property type="match status" value="1"/>
</dbReference>
<evidence type="ECO:0000256" key="1">
    <source>
        <dbReference type="SAM" id="Phobius"/>
    </source>
</evidence>
<dbReference type="Proteomes" id="UP000680304">
    <property type="component" value="Unassembled WGS sequence"/>
</dbReference>
<sequence>MNSRFRFKLSLTMIVFAVAISFTIAITDYVRLREQVAANGQLQVRHIENAALDSLRTVEKAYALFGQDIIAEMKESASYLADKYMESPAFDEWDFQQLKEQLGFDIYIIDENLVITHSSYQEDIGLNFAKCCRKLAALLEERRQSGGFYNDGLDIEQSTGQVKMYGYLATPDKKYIIQLGLSLQDGAIFQEFDFLEEIARRTAQYPSLYEINVLNIGGISFGKPVEIGKLTEERRHAFERTLQTKQTTEFSGIWNNEPAVYRYVYYVSDFDQGTGKNKVLEIIYSNAELQAVLQSHKKTFIVQLFGILVISVALASVISRWVAKPMYLAFHDSLTGLKNRAAFNEMLQSILKENKGTTALMMIDVDNFKWINDYLGHDAGDRFLQNAAQRILSIVREEDIPVRWGGDEFVIIMPNTTKQQAEAQAGLIIAAIRDSCDPRAEDRITVSIGIALAPEHGTDPETLCKQADIALYAAKEQGKNRYRVYSASI</sequence>
<keyword evidence="1" id="KW-0812">Transmembrane</keyword>
<dbReference type="EMBL" id="BOVJ01000113">
    <property type="protein sequence ID" value="GIQ64928.1"/>
    <property type="molecule type" value="Genomic_DNA"/>
</dbReference>
<dbReference type="InterPro" id="IPR043128">
    <property type="entry name" value="Rev_trsase/Diguanyl_cyclase"/>
</dbReference>
<feature type="domain" description="GGDEF" evidence="2">
    <location>
        <begin position="356"/>
        <end position="487"/>
    </location>
</feature>
<proteinExistence type="predicted"/>